<organism evidence="3 4">
    <name type="scientific">Geojedonia litorea</name>
    <dbReference type="NCBI Taxonomy" id="1268269"/>
    <lineage>
        <taxon>Bacteria</taxon>
        <taxon>Pseudomonadati</taxon>
        <taxon>Bacteroidota</taxon>
        <taxon>Flavobacteriia</taxon>
        <taxon>Flavobacteriales</taxon>
        <taxon>Flavobacteriaceae</taxon>
        <taxon>Geojedonia</taxon>
    </lineage>
</organism>
<evidence type="ECO:0000256" key="2">
    <source>
        <dbReference type="SAM" id="SignalP"/>
    </source>
</evidence>
<dbReference type="InterPro" id="IPR010262">
    <property type="entry name" value="Arylsulfotransferase_bact"/>
</dbReference>
<gene>
    <name evidence="3" type="ORF">ACFO5O_12880</name>
</gene>
<feature type="chain" id="PRO_5046792102" evidence="2">
    <location>
        <begin position="26"/>
        <end position="519"/>
    </location>
</feature>
<dbReference type="Pfam" id="PF05935">
    <property type="entry name" value="Arylsulfotrans"/>
    <property type="match status" value="1"/>
</dbReference>
<dbReference type="PANTHER" id="PTHR35340">
    <property type="entry name" value="PQQ ENZYME REPEAT PROTEIN-RELATED"/>
    <property type="match status" value="1"/>
</dbReference>
<evidence type="ECO:0000256" key="1">
    <source>
        <dbReference type="SAM" id="MobiDB-lite"/>
    </source>
</evidence>
<evidence type="ECO:0000313" key="3">
    <source>
        <dbReference type="EMBL" id="MFC4723223.1"/>
    </source>
</evidence>
<accession>A0ABV9N8F7</accession>
<dbReference type="PANTHER" id="PTHR35340:SF5">
    <property type="entry name" value="ASST-DOMAIN-CONTAINING PROTEIN"/>
    <property type="match status" value="1"/>
</dbReference>
<dbReference type="EMBL" id="JBHSGP010000014">
    <property type="protein sequence ID" value="MFC4723223.1"/>
    <property type="molecule type" value="Genomic_DNA"/>
</dbReference>
<evidence type="ECO:0000313" key="4">
    <source>
        <dbReference type="Proteomes" id="UP001595953"/>
    </source>
</evidence>
<reference evidence="4" key="1">
    <citation type="journal article" date="2019" name="Int. J. Syst. Evol. Microbiol.">
        <title>The Global Catalogue of Microorganisms (GCM) 10K type strain sequencing project: providing services to taxonomists for standard genome sequencing and annotation.</title>
        <authorList>
            <consortium name="The Broad Institute Genomics Platform"/>
            <consortium name="The Broad Institute Genome Sequencing Center for Infectious Disease"/>
            <person name="Wu L."/>
            <person name="Ma J."/>
        </authorList>
    </citation>
    <scope>NUCLEOTIDE SEQUENCE [LARGE SCALE GENOMIC DNA]</scope>
    <source>
        <strain evidence="4">CCUG 63682</strain>
    </source>
</reference>
<proteinExistence type="predicted"/>
<dbReference type="RefSeq" id="WP_387964416.1">
    <property type="nucleotide sequence ID" value="NZ_JBHSGP010000014.1"/>
</dbReference>
<dbReference type="Proteomes" id="UP001595953">
    <property type="component" value="Unassembled WGS sequence"/>
</dbReference>
<protein>
    <submittedName>
        <fullName evidence="3">Aryl-sulfate sulfotransferase</fullName>
    </submittedName>
</protein>
<keyword evidence="2" id="KW-0732">Signal</keyword>
<dbReference type="SUPFAM" id="SSF101898">
    <property type="entry name" value="NHL repeat"/>
    <property type="match status" value="1"/>
</dbReference>
<feature type="signal peptide" evidence="2">
    <location>
        <begin position="1"/>
        <end position="25"/>
    </location>
</feature>
<feature type="region of interest" description="Disordered" evidence="1">
    <location>
        <begin position="490"/>
        <end position="519"/>
    </location>
</feature>
<feature type="compositionally biased region" description="Basic and acidic residues" evidence="1">
    <location>
        <begin position="509"/>
        <end position="519"/>
    </location>
</feature>
<dbReference type="InterPro" id="IPR053143">
    <property type="entry name" value="Arylsulfate_ST"/>
</dbReference>
<name>A0ABV9N8F7_9FLAO</name>
<comment type="caution">
    <text evidence="3">The sequence shown here is derived from an EMBL/GenBank/DDBJ whole genome shotgun (WGS) entry which is preliminary data.</text>
</comment>
<sequence length="519" mass="59093">MKNVNLLKVVLISICFLFSFNYVLAQEPDKKDRNMFGHYIPRGLTKTSDNLADGYVMFVPTNSASVYLINRKGEVVHEWKGIYSTHSPYLNDDGSITLLAEDPDFPVFAGGGEAGRLQKISWESKVLWDFEYADEQQHAHHDIAVMPNGNVLAIAWEARSAEEVIEAGRKPDMTPKAGLWTSKIVEIQPLDKIHGKVVWEWKIWDHLIQDFDKEKKNYGDVAAHPELLDFNAGEELPKPITQDSLDVLRKMNRVRRNTTIDNRGSDVYHLNAINYNAELDQIAFSSPSLNEVFIIDHSTTTEEAAGHTGGRWGKGGDFLYRWGNPQNYRQGDSTHQQSFGQHDIRWIEKGHPGEGSLTFFNNHIQGRKDSLEYSAVYQIKPLTDSKGNYVLMENKRFAPAEPEWKYIAKDTLSFFGSFVSGAQRMKNGNTFINEGPKGRFFEVTPEGDIVWEYLNQHRGNIHHPNGDPVSIKPFTYFMFRSNFIPADHPGLKGKELTPLDPQPVPFKLPPKEEKKEADK</sequence>
<keyword evidence="4" id="KW-1185">Reference proteome</keyword>